<keyword evidence="1" id="KW-1133">Transmembrane helix</keyword>
<keyword evidence="1" id="KW-0812">Transmembrane</keyword>
<evidence type="ECO:0000256" key="1">
    <source>
        <dbReference type="SAM" id="Phobius"/>
    </source>
</evidence>
<reference evidence="2" key="1">
    <citation type="submission" date="2021-02" db="EMBL/GenBank/DDBJ databases">
        <authorList>
            <person name="Dougan E. K."/>
            <person name="Rhodes N."/>
            <person name="Thang M."/>
            <person name="Chan C."/>
        </authorList>
    </citation>
    <scope>NUCLEOTIDE SEQUENCE</scope>
</reference>
<feature type="transmembrane region" description="Helical" evidence="1">
    <location>
        <begin position="21"/>
        <end position="40"/>
    </location>
</feature>
<gene>
    <name evidence="2" type="ORF">SPIL2461_LOCUS5933</name>
</gene>
<evidence type="ECO:0000313" key="3">
    <source>
        <dbReference type="Proteomes" id="UP000649617"/>
    </source>
</evidence>
<proteinExistence type="predicted"/>
<name>A0A812MLU1_SYMPI</name>
<feature type="transmembrane region" description="Helical" evidence="1">
    <location>
        <begin position="138"/>
        <end position="158"/>
    </location>
</feature>
<dbReference type="AlphaFoldDB" id="A0A812MLU1"/>
<organism evidence="2 3">
    <name type="scientific">Symbiodinium pilosum</name>
    <name type="common">Dinoflagellate</name>
    <dbReference type="NCBI Taxonomy" id="2952"/>
    <lineage>
        <taxon>Eukaryota</taxon>
        <taxon>Sar</taxon>
        <taxon>Alveolata</taxon>
        <taxon>Dinophyceae</taxon>
        <taxon>Suessiales</taxon>
        <taxon>Symbiodiniaceae</taxon>
        <taxon>Symbiodinium</taxon>
    </lineage>
</organism>
<dbReference type="Proteomes" id="UP000649617">
    <property type="component" value="Unassembled WGS sequence"/>
</dbReference>
<feature type="transmembrane region" description="Helical" evidence="1">
    <location>
        <begin position="170"/>
        <end position="193"/>
    </location>
</feature>
<comment type="caution">
    <text evidence="2">The sequence shown here is derived from an EMBL/GenBank/DDBJ whole genome shotgun (WGS) entry which is preliminary data.</text>
</comment>
<feature type="transmembrane region" description="Helical" evidence="1">
    <location>
        <begin position="214"/>
        <end position="236"/>
    </location>
</feature>
<feature type="transmembrane region" description="Helical" evidence="1">
    <location>
        <begin position="85"/>
        <end position="102"/>
    </location>
</feature>
<dbReference type="EMBL" id="CAJNIZ010008702">
    <property type="protein sequence ID" value="CAE7270501.1"/>
    <property type="molecule type" value="Genomic_DNA"/>
</dbReference>
<keyword evidence="3" id="KW-1185">Reference proteome</keyword>
<sequence>MVSGSAANETPVRGSVSGRWGACRLFACGMNAGMILGIYAEYLWAADWLELPKQCNFRSELPWLELADCFHRYTFSHAMLRGQNLSIFAYIGSIVVACLIMAEKQRKVRLTKLLQARLHGDPTPSTAQVAVHRSLNFLSIYSSLLCVALPGVLLLVPFNLSWPRMHYGCTVLALSSFVVGMILYATMPLGAAAGEDDNELSRWAERHARLRFKVWCIVALHLGLPAAAGLHHLLWLDVTGRLFGFCEVMAILSYQFFLASFSADDFAADPDRGRSIVSKALPQTSPAPGDLANVFGHSQ</sequence>
<accession>A0A812MLU1</accession>
<evidence type="ECO:0000313" key="2">
    <source>
        <dbReference type="EMBL" id="CAE7270501.1"/>
    </source>
</evidence>
<protein>
    <submittedName>
        <fullName evidence="2">Uncharacterized protein</fullName>
    </submittedName>
</protein>
<keyword evidence="1" id="KW-0472">Membrane</keyword>